<name>A0A8E1C0Y2_9SPHN</name>
<accession>A0A8E1C0Y2</accession>
<protein>
    <submittedName>
        <fullName evidence="1">Recombinase</fullName>
    </submittedName>
</protein>
<comment type="caution">
    <text evidence="1">The sequence shown here is derived from an EMBL/GenBank/DDBJ whole genome shotgun (WGS) entry which is preliminary data.</text>
</comment>
<dbReference type="EMBL" id="JANF02000094">
    <property type="protein sequence ID" value="KER34640.1"/>
    <property type="molecule type" value="Genomic_DNA"/>
</dbReference>
<evidence type="ECO:0000313" key="1">
    <source>
        <dbReference type="EMBL" id="KER34640.1"/>
    </source>
</evidence>
<evidence type="ECO:0000313" key="2">
    <source>
        <dbReference type="Proteomes" id="UP000028135"/>
    </source>
</evidence>
<reference evidence="1 2" key="1">
    <citation type="submission" date="2014-05" db="EMBL/GenBank/DDBJ databases">
        <title>Genome Announcement of Sphingobium lucknowense F2.</title>
        <authorList>
            <person name="Lal R."/>
            <person name="Negi V."/>
            <person name="Lata P."/>
            <person name="Sangwan N."/>
            <person name="Gupta S.K."/>
            <person name="Rao D.L.N."/>
            <person name="Das S."/>
        </authorList>
    </citation>
    <scope>NUCLEOTIDE SEQUENCE [LARGE SCALE GENOMIC DNA]</scope>
    <source>
        <strain evidence="1 2">F2</strain>
    </source>
</reference>
<dbReference type="AlphaFoldDB" id="A0A8E1C0Y2"/>
<sequence>MGTIINARSFRLSDEEMLRSLHKLYQQKGLLSGIVIDECDGLPSSSAYSSRFGSLLRAYRLIGFTPDRDYRYVQVNRDLRKLHPEILRQVLDGLKATGSDAWQDLQTDRVIVNNEFSLGVVVARCVEAPTGLLRWQLRFDTSLAPDITIVVRMDSANRAPLDYYLFPRIDMFSEKLRLAEDNALGLDAYRFDDLDLLYEIAKPVPLAEAI</sequence>
<dbReference type="Proteomes" id="UP000028135">
    <property type="component" value="Unassembled WGS sequence"/>
</dbReference>
<proteinExistence type="predicted"/>
<organism evidence="1 2">
    <name type="scientific">Sphingobium indicum F2</name>
    <dbReference type="NCBI Taxonomy" id="1450518"/>
    <lineage>
        <taxon>Bacteria</taxon>
        <taxon>Pseudomonadati</taxon>
        <taxon>Pseudomonadota</taxon>
        <taxon>Alphaproteobacteria</taxon>
        <taxon>Sphingomonadales</taxon>
        <taxon>Sphingomonadaceae</taxon>
        <taxon>Sphingobium</taxon>
    </lineage>
</organism>
<gene>
    <name evidence="1" type="ORF">AL00_21075</name>
</gene>